<keyword evidence="3" id="KW-1185">Reference proteome</keyword>
<dbReference type="Proteomes" id="UP000254912">
    <property type="component" value="Unassembled WGS sequence"/>
</dbReference>
<dbReference type="Pfam" id="PF03352">
    <property type="entry name" value="Adenine_glyco"/>
    <property type="match status" value="1"/>
</dbReference>
<accession>A0A288QVF0</accession>
<dbReference type="GO" id="GO:0006284">
    <property type="term" value="P:base-excision repair"/>
    <property type="evidence" value="ECO:0007669"/>
    <property type="project" value="InterPro"/>
</dbReference>
<keyword evidence="1" id="KW-0479">Metal-binding</keyword>
<protein>
    <submittedName>
        <fullName evidence="2">DNA-3-methyladenine glycosylase I</fullName>
    </submittedName>
</protein>
<dbReference type="InterPro" id="IPR011257">
    <property type="entry name" value="DNA_glycosylase"/>
</dbReference>
<name>A0A288QVF0_9LACO</name>
<dbReference type="OrthoDB" id="9807664at2"/>
<dbReference type="GO" id="GO:0008725">
    <property type="term" value="F:DNA-3-methyladenine glycosylase activity"/>
    <property type="evidence" value="ECO:0007669"/>
    <property type="project" value="InterPro"/>
</dbReference>
<feature type="binding site" evidence="1">
    <location>
        <position position="182"/>
    </location>
    <ligand>
        <name>Zn(2+)</name>
        <dbReference type="ChEBI" id="CHEBI:29105"/>
    </ligand>
</feature>
<evidence type="ECO:0000256" key="1">
    <source>
        <dbReference type="PIRSR" id="PIRSR605019-1"/>
    </source>
</evidence>
<dbReference type="InterPro" id="IPR005019">
    <property type="entry name" value="Adenine_glyco"/>
</dbReference>
<dbReference type="PANTHER" id="PTHR30037">
    <property type="entry name" value="DNA-3-METHYLADENINE GLYCOSYLASE 1"/>
    <property type="match status" value="1"/>
</dbReference>
<dbReference type="RefSeq" id="WP_070230666.1">
    <property type="nucleotide sequence ID" value="NZ_BJYO01000007.1"/>
</dbReference>
<evidence type="ECO:0000313" key="2">
    <source>
        <dbReference type="EMBL" id="RDL01098.1"/>
    </source>
</evidence>
<dbReference type="SUPFAM" id="SSF48150">
    <property type="entry name" value="DNA-glycosylase"/>
    <property type="match status" value="1"/>
</dbReference>
<dbReference type="GO" id="GO:0046872">
    <property type="term" value="F:metal ion binding"/>
    <property type="evidence" value="ECO:0007669"/>
    <property type="project" value="UniProtKB-KW"/>
</dbReference>
<dbReference type="Gene3D" id="1.10.340.30">
    <property type="entry name" value="Hypothetical protein, domain 2"/>
    <property type="match status" value="1"/>
</dbReference>
<reference evidence="2 3" key="1">
    <citation type="submission" date="2018-07" db="EMBL/GenBank/DDBJ databases">
        <title>Genomic Encyclopedia of Type Strains, Phase III (KMG-III): the genomes of soil and plant-associated and newly described type strains.</title>
        <authorList>
            <person name="Whitman W."/>
        </authorList>
    </citation>
    <scope>NUCLEOTIDE SEQUENCE [LARGE SCALE GENOMIC DNA]</scope>
    <source>
        <strain evidence="2 3">CECT 7031</strain>
    </source>
</reference>
<evidence type="ECO:0000313" key="3">
    <source>
        <dbReference type="Proteomes" id="UP000254912"/>
    </source>
</evidence>
<dbReference type="InterPro" id="IPR052891">
    <property type="entry name" value="DNA-3mA_glycosylase"/>
</dbReference>
<gene>
    <name evidence="2" type="ORF">DFP99_1569</name>
</gene>
<feature type="binding site" evidence="1">
    <location>
        <position position="23"/>
    </location>
    <ligand>
        <name>Zn(2+)</name>
        <dbReference type="ChEBI" id="CHEBI:29105"/>
    </ligand>
</feature>
<organism evidence="2 3">
    <name type="scientific">Weissella soli</name>
    <dbReference type="NCBI Taxonomy" id="155866"/>
    <lineage>
        <taxon>Bacteria</taxon>
        <taxon>Bacillati</taxon>
        <taxon>Bacillota</taxon>
        <taxon>Bacilli</taxon>
        <taxon>Lactobacillales</taxon>
        <taxon>Lactobacillaceae</taxon>
        <taxon>Weissella</taxon>
    </lineage>
</organism>
<dbReference type="AlphaFoldDB" id="A0A288QVF0"/>
<dbReference type="GeneID" id="94546689"/>
<dbReference type="PANTHER" id="PTHR30037:SF4">
    <property type="entry name" value="DNA-3-METHYLADENINE GLYCOSYLASE I"/>
    <property type="match status" value="1"/>
</dbReference>
<comment type="caution">
    <text evidence="2">The sequence shown here is derived from an EMBL/GenBank/DDBJ whole genome shotgun (WGS) entry which is preliminary data.</text>
</comment>
<feature type="binding site" evidence="1">
    <location>
        <position position="186"/>
    </location>
    <ligand>
        <name>Zn(2+)</name>
        <dbReference type="ChEBI" id="CHEBI:29105"/>
    </ligand>
</feature>
<dbReference type="EMBL" id="QRAS01000005">
    <property type="protein sequence ID" value="RDL01098.1"/>
    <property type="molecule type" value="Genomic_DNA"/>
</dbReference>
<feature type="binding site" evidence="1">
    <location>
        <position position="7"/>
    </location>
    <ligand>
        <name>Zn(2+)</name>
        <dbReference type="ChEBI" id="CHEBI:29105"/>
    </ligand>
</feature>
<sequence length="193" mass="22259">MTDIVRCAWVNNYKQNDLMTAYHDNEWGRPFHGDDNQLFELLTLEIFQAGLSWETILNKRANFKAAFANFDVDRVASFTEIDFERLIADAGIIRNQLKIKATINNARVIQAMHHRDENFVDYMWQFTEQQVIDHAIVVMADIPAKNALSEKVAKQMKHDGFKFTGPTSMYSFLQGMGVINDHEINCAFNLNHA</sequence>
<keyword evidence="1" id="KW-0862">Zinc</keyword>
<proteinExistence type="predicted"/>
<dbReference type="KEGG" id="wso:WSWS_01505"/>